<sequence>MTRAPLELKLDLPPDDTFKEVTKARYSSPINLHGVDITALDARDTGISTLTDFNAILTPLPTSPGSPEFNREKQKSFFSNVRASRTASKLQEEGKVSQLDGANGLRPSTSGGKKNSIYQLRKATGSTPELSLFSNRTGDGINLKFPESSSTGSKLNHNQPPTPPAVSDKDLPAPPLPLDTNTTVPVTNGTKANRKRLPQVLYRSRSTRSDSTNSVVVPKAKAKEVKTTTPKRPSIVHKHSGGSSMDAPISRSVPADSEGGLRYFMGRSTNRNRSADHALLDSDEERSGKPKKSRSKGKKDKEREREAHPLNQSYRNNNTSQLFLNGIRTQGSNAGAGMARVGRAFMNKINRSNSSNERAGADEDYQPRVLKQPLIDQTRLTRIAKSYDHCKDKTEFWMPALPWRCIDFLNGRCEEEGLYRVSGSLTSIRAWRKRFDLELDINLLEEQDLHDSSIIASLFKEWVRELPEEVFPKDRQARVTANLPSELPEANKKVSQALRDELSNLPPFNYYLLFAITCHLSLLLSHQSINKMTLDNLYRCFNQSLKLDGRIFYILVGDWRQCWQGCWTENEYLRAEYTFLDRPYPVSAEYFPQAPTFTGQNEDTDTNLSDERAISSSGSSGPSHADALSTADAQLPATANPALFAGEAEDAFLDVAALSLGDSRSSYDPSSPPRITTRPNGSTSSAARGS</sequence>
<organism evidence="1 2">
    <name type="scientific">Zalaria obscura</name>
    <dbReference type="NCBI Taxonomy" id="2024903"/>
    <lineage>
        <taxon>Eukaryota</taxon>
        <taxon>Fungi</taxon>
        <taxon>Dikarya</taxon>
        <taxon>Ascomycota</taxon>
        <taxon>Pezizomycotina</taxon>
        <taxon>Dothideomycetes</taxon>
        <taxon>Dothideomycetidae</taxon>
        <taxon>Dothideales</taxon>
        <taxon>Zalariaceae</taxon>
        <taxon>Zalaria</taxon>
    </lineage>
</organism>
<protein>
    <submittedName>
        <fullName evidence="1">Uncharacterized protein</fullName>
    </submittedName>
</protein>
<name>A0ACC3SF54_9PEZI</name>
<proteinExistence type="predicted"/>
<reference evidence="1" key="1">
    <citation type="submission" date="2024-02" db="EMBL/GenBank/DDBJ databases">
        <title>Metagenome Assembled Genome of Zalaria obscura JY119.</title>
        <authorList>
            <person name="Vighnesh L."/>
            <person name="Jagadeeshwari U."/>
            <person name="Venkata Ramana C."/>
            <person name="Sasikala C."/>
        </authorList>
    </citation>
    <scope>NUCLEOTIDE SEQUENCE</scope>
    <source>
        <strain evidence="1">JY119</strain>
    </source>
</reference>
<dbReference type="EMBL" id="JAMKPW020000023">
    <property type="protein sequence ID" value="KAK8205673.1"/>
    <property type="molecule type" value="Genomic_DNA"/>
</dbReference>
<keyword evidence="2" id="KW-1185">Reference proteome</keyword>
<evidence type="ECO:0000313" key="2">
    <source>
        <dbReference type="Proteomes" id="UP001320706"/>
    </source>
</evidence>
<evidence type="ECO:0000313" key="1">
    <source>
        <dbReference type="EMBL" id="KAK8205673.1"/>
    </source>
</evidence>
<accession>A0ACC3SF54</accession>
<gene>
    <name evidence="1" type="ORF">M8818_004850</name>
</gene>
<comment type="caution">
    <text evidence="1">The sequence shown here is derived from an EMBL/GenBank/DDBJ whole genome shotgun (WGS) entry which is preliminary data.</text>
</comment>
<dbReference type="Proteomes" id="UP001320706">
    <property type="component" value="Unassembled WGS sequence"/>
</dbReference>